<evidence type="ECO:0000259" key="1">
    <source>
        <dbReference type="PROSITE" id="PS51186"/>
    </source>
</evidence>
<name>A0ABV2E6Y9_9STAP</name>
<dbReference type="Proteomes" id="UP001549019">
    <property type="component" value="Unassembled WGS sequence"/>
</dbReference>
<organism evidence="2 3">
    <name type="scientific">Salinicoccus halitifaciens</name>
    <dbReference type="NCBI Taxonomy" id="1073415"/>
    <lineage>
        <taxon>Bacteria</taxon>
        <taxon>Bacillati</taxon>
        <taxon>Bacillota</taxon>
        <taxon>Bacilli</taxon>
        <taxon>Bacillales</taxon>
        <taxon>Staphylococcaceae</taxon>
        <taxon>Salinicoccus</taxon>
    </lineage>
</organism>
<dbReference type="RefSeq" id="WP_230820525.1">
    <property type="nucleotide sequence ID" value="NZ_JAJNCU010000001.1"/>
</dbReference>
<dbReference type="Gene3D" id="3.40.630.30">
    <property type="match status" value="1"/>
</dbReference>
<evidence type="ECO:0000313" key="3">
    <source>
        <dbReference type="Proteomes" id="UP001549019"/>
    </source>
</evidence>
<protein>
    <submittedName>
        <fullName evidence="2">RimJ/RimL family protein N-acetyltransferase</fullName>
    </submittedName>
</protein>
<comment type="caution">
    <text evidence="2">The sequence shown here is derived from an EMBL/GenBank/DDBJ whole genome shotgun (WGS) entry which is preliminary data.</text>
</comment>
<dbReference type="InterPro" id="IPR016181">
    <property type="entry name" value="Acyl_CoA_acyltransferase"/>
</dbReference>
<proteinExistence type="predicted"/>
<keyword evidence="3" id="KW-1185">Reference proteome</keyword>
<dbReference type="InterPro" id="IPR000182">
    <property type="entry name" value="GNAT_dom"/>
</dbReference>
<sequence>MKLHIENMDREFALKILDWKYEKPYDYYNNDPTAEDLKELLDGTYFALVNEEDLVGFFCIGKNAQIPDGHQYGVYVEPYLDIGFGMDPDLTGKGYGYEFCSFILKSIEEKYKKTTFRLTVAKFNARAIHLYEKLGFEKTDEFPAYSREYWTMIKYTESASILK</sequence>
<gene>
    <name evidence="2" type="ORF">ABHD89_000571</name>
</gene>
<dbReference type="Pfam" id="PF00583">
    <property type="entry name" value="Acetyltransf_1"/>
    <property type="match status" value="1"/>
</dbReference>
<dbReference type="SUPFAM" id="SSF55729">
    <property type="entry name" value="Acyl-CoA N-acyltransferases (Nat)"/>
    <property type="match status" value="1"/>
</dbReference>
<accession>A0ABV2E6Y9</accession>
<evidence type="ECO:0000313" key="2">
    <source>
        <dbReference type="EMBL" id="MET3110183.1"/>
    </source>
</evidence>
<feature type="domain" description="N-acetyltransferase" evidence="1">
    <location>
        <begin position="3"/>
        <end position="157"/>
    </location>
</feature>
<dbReference type="EMBL" id="JBDZDV010000001">
    <property type="protein sequence ID" value="MET3110183.1"/>
    <property type="molecule type" value="Genomic_DNA"/>
</dbReference>
<dbReference type="PROSITE" id="PS51186">
    <property type="entry name" value="GNAT"/>
    <property type="match status" value="1"/>
</dbReference>
<reference evidence="2 3" key="1">
    <citation type="submission" date="2024-05" db="EMBL/GenBank/DDBJ databases">
        <title>Genomic Encyclopedia of Type Strains, Phase IV (KMG-IV): sequencing the most valuable type-strain genomes for metagenomic binning, comparative biology and taxonomic classification.</title>
        <authorList>
            <person name="Goeker M."/>
        </authorList>
    </citation>
    <scope>NUCLEOTIDE SEQUENCE [LARGE SCALE GENOMIC DNA]</scope>
    <source>
        <strain evidence="2 3">DSM 25286</strain>
    </source>
</reference>